<dbReference type="Proteomes" id="UP001066276">
    <property type="component" value="Chromosome 9"/>
</dbReference>
<evidence type="ECO:0000313" key="1">
    <source>
        <dbReference type="EMBL" id="KAJ1108290.1"/>
    </source>
</evidence>
<comment type="caution">
    <text evidence="1">The sequence shown here is derived from an EMBL/GenBank/DDBJ whole genome shotgun (WGS) entry which is preliminary data.</text>
</comment>
<name>A0AAV7N6I9_PLEWA</name>
<evidence type="ECO:0000313" key="2">
    <source>
        <dbReference type="Proteomes" id="UP001066276"/>
    </source>
</evidence>
<accession>A0AAV7N6I9</accession>
<organism evidence="1 2">
    <name type="scientific">Pleurodeles waltl</name>
    <name type="common">Iberian ribbed newt</name>
    <dbReference type="NCBI Taxonomy" id="8319"/>
    <lineage>
        <taxon>Eukaryota</taxon>
        <taxon>Metazoa</taxon>
        <taxon>Chordata</taxon>
        <taxon>Craniata</taxon>
        <taxon>Vertebrata</taxon>
        <taxon>Euteleostomi</taxon>
        <taxon>Amphibia</taxon>
        <taxon>Batrachia</taxon>
        <taxon>Caudata</taxon>
        <taxon>Salamandroidea</taxon>
        <taxon>Salamandridae</taxon>
        <taxon>Pleurodelinae</taxon>
        <taxon>Pleurodeles</taxon>
    </lineage>
</organism>
<dbReference type="EMBL" id="JANPWB010000013">
    <property type="protein sequence ID" value="KAJ1108290.1"/>
    <property type="molecule type" value="Genomic_DNA"/>
</dbReference>
<dbReference type="AlphaFoldDB" id="A0AAV7N6I9"/>
<keyword evidence="2" id="KW-1185">Reference proteome</keyword>
<reference evidence="1" key="1">
    <citation type="journal article" date="2022" name="bioRxiv">
        <title>Sequencing and chromosome-scale assembly of the giantPleurodeles waltlgenome.</title>
        <authorList>
            <person name="Brown T."/>
            <person name="Elewa A."/>
            <person name="Iarovenko S."/>
            <person name="Subramanian E."/>
            <person name="Araus A.J."/>
            <person name="Petzold A."/>
            <person name="Susuki M."/>
            <person name="Suzuki K.-i.T."/>
            <person name="Hayashi T."/>
            <person name="Toyoda A."/>
            <person name="Oliveira C."/>
            <person name="Osipova E."/>
            <person name="Leigh N.D."/>
            <person name="Simon A."/>
            <person name="Yun M.H."/>
        </authorList>
    </citation>
    <scope>NUCLEOTIDE SEQUENCE</scope>
    <source>
        <strain evidence="1">20211129_DDA</strain>
        <tissue evidence="1">Liver</tissue>
    </source>
</reference>
<sequence>MIHHNSAGERKKKRSWGRRPEDLSVVGSRFGILWSRDRGFAHVPLLGRVGGGGGWAAELAQEGGWHRRLSRTGGACVVAARLAGGPYWGDLSWAWMGRPDPKERREAYCECRRLGGPPLGLRGSPVGPAARRGLMVGQLVALLGPGGLSDCWPEGKNTQDRRCAGASC</sequence>
<gene>
    <name evidence="1" type="ORF">NDU88_005666</name>
</gene>
<protein>
    <submittedName>
        <fullName evidence="1">Uncharacterized protein</fullName>
    </submittedName>
</protein>
<proteinExistence type="predicted"/>